<dbReference type="AlphaFoldDB" id="A0A9D1F0A1"/>
<proteinExistence type="predicted"/>
<sequence length="220" mass="24841">MNKGFTLAEVLITLGIIGIVAAMTLPTLVNNYKKQIYVVGLKKAYNNLLVSLNYVKYSNNISNLDEIGWNTNTTPIDNKQFQSAYERNIYLIYKGFTKAQYLEPLSKNCIYKSYADGLDGSLSKTNYNLCIDGGFKTADGMLYAQQGSFIFVDVNGIEKGPNFSGRDIFRFNIDTQRSIVYGREGWDMNKGYCMTDPSKSYATWGSYCTARVLEEDAMNY</sequence>
<keyword evidence="1" id="KW-0812">Transmembrane</keyword>
<dbReference type="Proteomes" id="UP000823928">
    <property type="component" value="Unassembled WGS sequence"/>
</dbReference>
<keyword evidence="1" id="KW-0472">Membrane</keyword>
<feature type="transmembrane region" description="Helical" evidence="1">
    <location>
        <begin position="6"/>
        <end position="25"/>
    </location>
</feature>
<accession>A0A9D1F0A1</accession>
<dbReference type="SUPFAM" id="SSF54523">
    <property type="entry name" value="Pili subunits"/>
    <property type="match status" value="1"/>
</dbReference>
<dbReference type="NCBIfam" id="TIGR02532">
    <property type="entry name" value="IV_pilin_GFxxxE"/>
    <property type="match status" value="1"/>
</dbReference>
<dbReference type="InterPro" id="IPR012902">
    <property type="entry name" value="N_methyl_site"/>
</dbReference>
<evidence type="ECO:0000313" key="2">
    <source>
        <dbReference type="EMBL" id="HIS37196.1"/>
    </source>
</evidence>
<name>A0A9D1F0A1_9BACT</name>
<reference evidence="2" key="1">
    <citation type="submission" date="2020-10" db="EMBL/GenBank/DDBJ databases">
        <authorList>
            <person name="Gilroy R."/>
        </authorList>
    </citation>
    <scope>NUCLEOTIDE SEQUENCE</scope>
    <source>
        <strain evidence="2">6276</strain>
    </source>
</reference>
<protein>
    <submittedName>
        <fullName evidence="2">Type II secretion system protein</fullName>
    </submittedName>
</protein>
<dbReference type="Pfam" id="PF07963">
    <property type="entry name" value="N_methyl"/>
    <property type="match status" value="1"/>
</dbReference>
<gene>
    <name evidence="2" type="ORF">IAC10_11310</name>
</gene>
<evidence type="ECO:0000313" key="3">
    <source>
        <dbReference type="Proteomes" id="UP000823928"/>
    </source>
</evidence>
<organism evidence="2 3">
    <name type="scientific">Candidatus Scatousia excrementigallinarum</name>
    <dbReference type="NCBI Taxonomy" id="2840935"/>
    <lineage>
        <taxon>Bacteria</taxon>
        <taxon>Candidatus Scatousia</taxon>
    </lineage>
</organism>
<comment type="caution">
    <text evidence="2">The sequence shown here is derived from an EMBL/GenBank/DDBJ whole genome shotgun (WGS) entry which is preliminary data.</text>
</comment>
<evidence type="ECO:0000256" key="1">
    <source>
        <dbReference type="SAM" id="Phobius"/>
    </source>
</evidence>
<reference evidence="2" key="2">
    <citation type="journal article" date="2021" name="PeerJ">
        <title>Extensive microbial diversity within the chicken gut microbiome revealed by metagenomics and culture.</title>
        <authorList>
            <person name="Gilroy R."/>
            <person name="Ravi A."/>
            <person name="Getino M."/>
            <person name="Pursley I."/>
            <person name="Horton D.L."/>
            <person name="Alikhan N.F."/>
            <person name="Baker D."/>
            <person name="Gharbi K."/>
            <person name="Hall N."/>
            <person name="Watson M."/>
            <person name="Adriaenssens E.M."/>
            <person name="Foster-Nyarko E."/>
            <person name="Jarju S."/>
            <person name="Secka A."/>
            <person name="Antonio M."/>
            <person name="Oren A."/>
            <person name="Chaudhuri R.R."/>
            <person name="La Ragione R."/>
            <person name="Hildebrand F."/>
            <person name="Pallen M.J."/>
        </authorList>
    </citation>
    <scope>NUCLEOTIDE SEQUENCE</scope>
    <source>
        <strain evidence="2">6276</strain>
    </source>
</reference>
<keyword evidence="1" id="KW-1133">Transmembrane helix</keyword>
<dbReference type="InterPro" id="IPR045584">
    <property type="entry name" value="Pilin-like"/>
</dbReference>
<dbReference type="EMBL" id="DVIU01000221">
    <property type="protein sequence ID" value="HIS37196.1"/>
    <property type="molecule type" value="Genomic_DNA"/>
</dbReference>